<evidence type="ECO:0000256" key="15">
    <source>
        <dbReference type="ARBA" id="ARBA00061244"/>
    </source>
</evidence>
<dbReference type="CDD" id="cd18808">
    <property type="entry name" value="SF1_C_Upf1"/>
    <property type="match status" value="1"/>
</dbReference>
<evidence type="ECO:0000256" key="20">
    <source>
        <dbReference type="SAM" id="MobiDB-lite"/>
    </source>
</evidence>
<keyword evidence="8" id="KW-0067">ATP-binding</keyword>
<comment type="catalytic activity">
    <reaction evidence="13">
        <text>ATP + H2O = ADP + phosphate + H(+)</text>
        <dbReference type="Rhea" id="RHEA:13065"/>
        <dbReference type="ChEBI" id="CHEBI:15377"/>
        <dbReference type="ChEBI" id="CHEBI:15378"/>
        <dbReference type="ChEBI" id="CHEBI:30616"/>
        <dbReference type="ChEBI" id="CHEBI:43474"/>
        <dbReference type="ChEBI" id="CHEBI:456216"/>
        <dbReference type="EC" id="3.6.4.13"/>
    </reaction>
</comment>
<dbReference type="GO" id="GO:0005524">
    <property type="term" value="F:ATP binding"/>
    <property type="evidence" value="ECO:0007669"/>
    <property type="project" value="UniProtKB-KW"/>
</dbReference>
<keyword evidence="5" id="KW-0547">Nucleotide-binding</keyword>
<keyword evidence="7" id="KW-0347">Helicase</keyword>
<comment type="similarity">
    <text evidence="15 19">Belongs to the CWF11 family.</text>
</comment>
<dbReference type="EC" id="3.6.4.13" evidence="2"/>
<dbReference type="Pfam" id="PF13086">
    <property type="entry name" value="AAA_11"/>
    <property type="match status" value="1"/>
</dbReference>
<name>A0AAG5CQ10_ANOAO</name>
<keyword evidence="6" id="KW-0378">Hydrolase</keyword>
<evidence type="ECO:0000256" key="8">
    <source>
        <dbReference type="ARBA" id="ARBA00022840"/>
    </source>
</evidence>
<feature type="region of interest" description="Disordered" evidence="20">
    <location>
        <begin position="1438"/>
        <end position="1541"/>
    </location>
</feature>
<evidence type="ECO:0000256" key="19">
    <source>
        <dbReference type="PIRNR" id="PIRNR038901"/>
    </source>
</evidence>
<dbReference type="GO" id="GO:0000398">
    <property type="term" value="P:mRNA splicing, via spliceosome"/>
    <property type="evidence" value="ECO:0007669"/>
    <property type="project" value="InterPro"/>
</dbReference>
<feature type="domain" description="DNA2/NAM7 helicase helicase" evidence="21">
    <location>
        <begin position="813"/>
        <end position="1128"/>
    </location>
</feature>
<keyword evidence="9" id="KW-0694">RNA-binding</keyword>
<evidence type="ECO:0000256" key="16">
    <source>
        <dbReference type="ARBA" id="ARBA00063921"/>
    </source>
</evidence>
<dbReference type="InterPro" id="IPR048966">
    <property type="entry name" value="Aquarius_b-barrel"/>
</dbReference>
<feature type="compositionally biased region" description="Acidic residues" evidence="20">
    <location>
        <begin position="767"/>
        <end position="783"/>
    </location>
</feature>
<keyword evidence="12 19" id="KW-0539">Nucleus</keyword>
<dbReference type="GO" id="GO:0003724">
    <property type="term" value="F:RNA helicase activity"/>
    <property type="evidence" value="ECO:0007669"/>
    <property type="project" value="UniProtKB-EC"/>
</dbReference>
<feature type="compositionally biased region" description="Basic and acidic residues" evidence="20">
    <location>
        <begin position="1511"/>
        <end position="1530"/>
    </location>
</feature>
<evidence type="ECO:0000256" key="4">
    <source>
        <dbReference type="ARBA" id="ARBA00022728"/>
    </source>
</evidence>
<keyword evidence="4" id="KW-0747">Spliceosome</keyword>
<evidence type="ECO:0000256" key="6">
    <source>
        <dbReference type="ARBA" id="ARBA00022801"/>
    </source>
</evidence>
<dbReference type="InterPro" id="IPR041677">
    <property type="entry name" value="DNA2/NAM7_AAA_11"/>
</dbReference>
<dbReference type="GO" id="GO:0003729">
    <property type="term" value="F:mRNA binding"/>
    <property type="evidence" value="ECO:0007669"/>
    <property type="project" value="TreeGrafter"/>
</dbReference>
<reference evidence="25" key="1">
    <citation type="submission" date="2024-04" db="UniProtKB">
        <authorList>
            <consortium name="EnsemblMetazoa"/>
        </authorList>
    </citation>
    <scope>IDENTIFICATION</scope>
    <source>
        <strain evidence="25">EBRO</strain>
    </source>
</reference>
<comment type="subunit">
    <text evidence="16">Identified in the spliceosome C complex. Component of the XAB2 complex, a multimeric protein complex composed of XAB2, PRPF19, AQR, ZNF830, ISY1, and PPIE. Identified in a pentameric intron-binding (IB) complex composed of AQR, XAB2, ISY1, ZNF830 and PPIE that is incorporated into the spliceosome as a preassembled complex. The IB complex does not contain PRPF19. Within the spliceosome, interacts with SNRPA1, SF3B1, SF3B3, SF3A1 and SF3A2.</text>
</comment>
<evidence type="ECO:0000313" key="26">
    <source>
        <dbReference type="Proteomes" id="UP000075880"/>
    </source>
</evidence>
<dbReference type="Pfam" id="PF16399">
    <property type="entry name" value="Aquarius_N_1st"/>
    <property type="match status" value="1"/>
</dbReference>
<evidence type="ECO:0000256" key="18">
    <source>
        <dbReference type="ARBA" id="ARBA00083796"/>
    </source>
</evidence>
<dbReference type="InterPro" id="IPR047187">
    <property type="entry name" value="SF1_C_Upf1"/>
</dbReference>
<evidence type="ECO:0000259" key="22">
    <source>
        <dbReference type="Pfam" id="PF13087"/>
    </source>
</evidence>
<keyword evidence="10" id="KW-0007">Acetylation</keyword>
<comment type="function">
    <text evidence="14">Involved in pre-mRNA splicing as component of the spliceosome. Intron-binding spliceosomal protein required to link pre-mRNA splicing and snoRNP (small nucleolar ribonucleoprotein) biogenesis. Plays a key role in position-dependent assembly of intron-encoded box C/D small snoRNP, splicing being required for snoRNP assembly. May act by helping the folding of the snoRNA sequence. Binds to intron of pre-mRNAs in a sequence-independent manner, contacting the region between snoRNA and the branchpoint of introns (40 nucleotides upstream of the branchpoint) during the late stages of splicing. Has ATP-dependent RNA helicase activity and can unwind double-stranded RNA molecules with a 3' overhang (in vitro).</text>
</comment>
<dbReference type="Proteomes" id="UP000075880">
    <property type="component" value="Unassembled WGS sequence"/>
</dbReference>
<organism evidence="25 26">
    <name type="scientific">Anopheles atroparvus</name>
    <name type="common">European mosquito</name>
    <dbReference type="NCBI Taxonomy" id="41427"/>
    <lineage>
        <taxon>Eukaryota</taxon>
        <taxon>Metazoa</taxon>
        <taxon>Ecdysozoa</taxon>
        <taxon>Arthropoda</taxon>
        <taxon>Hexapoda</taxon>
        <taxon>Insecta</taxon>
        <taxon>Pterygota</taxon>
        <taxon>Neoptera</taxon>
        <taxon>Endopterygota</taxon>
        <taxon>Diptera</taxon>
        <taxon>Nematocera</taxon>
        <taxon>Culicoidea</taxon>
        <taxon>Culicidae</taxon>
        <taxon>Anophelinae</taxon>
        <taxon>Anopheles</taxon>
    </lineage>
</organism>
<dbReference type="Pfam" id="PF13087">
    <property type="entry name" value="AAA_12"/>
    <property type="match status" value="1"/>
</dbReference>
<dbReference type="GO" id="GO:0016787">
    <property type="term" value="F:hydrolase activity"/>
    <property type="evidence" value="ECO:0007669"/>
    <property type="project" value="UniProtKB-KW"/>
</dbReference>
<evidence type="ECO:0000256" key="5">
    <source>
        <dbReference type="ARBA" id="ARBA00022741"/>
    </source>
</evidence>
<dbReference type="InterPro" id="IPR041679">
    <property type="entry name" value="DNA2/NAM7-like_C"/>
</dbReference>
<accession>A0AAG5CQ10</accession>
<dbReference type="PIRSF" id="PIRSF038901">
    <property type="entry name" value="AQR_cwf11"/>
    <property type="match status" value="1"/>
</dbReference>
<dbReference type="SUPFAM" id="SSF52540">
    <property type="entry name" value="P-loop containing nucleoside triphosphate hydrolases"/>
    <property type="match status" value="1"/>
</dbReference>
<evidence type="ECO:0000259" key="21">
    <source>
        <dbReference type="Pfam" id="PF13086"/>
    </source>
</evidence>
<feature type="compositionally biased region" description="Acidic residues" evidence="20">
    <location>
        <begin position="1482"/>
        <end position="1493"/>
    </location>
</feature>
<evidence type="ECO:0000256" key="12">
    <source>
        <dbReference type="ARBA" id="ARBA00023242"/>
    </source>
</evidence>
<evidence type="ECO:0000256" key="11">
    <source>
        <dbReference type="ARBA" id="ARBA00023187"/>
    </source>
</evidence>
<dbReference type="InterPro" id="IPR026300">
    <property type="entry name" value="CWF11_fam"/>
</dbReference>
<proteinExistence type="inferred from homology"/>
<feature type="domain" description="RNA helicase aquarius beta-barrel" evidence="24">
    <location>
        <begin position="500"/>
        <end position="669"/>
    </location>
</feature>
<dbReference type="CDD" id="cd17935">
    <property type="entry name" value="EEXXQc_AQR"/>
    <property type="match status" value="1"/>
</dbReference>
<feature type="compositionally biased region" description="Basic and acidic residues" evidence="20">
    <location>
        <begin position="784"/>
        <end position="800"/>
    </location>
</feature>
<dbReference type="FunFam" id="3.40.50.300:FF:000396">
    <property type="entry name" value="RNA helicase aquarius"/>
    <property type="match status" value="1"/>
</dbReference>
<evidence type="ECO:0000256" key="9">
    <source>
        <dbReference type="ARBA" id="ARBA00022884"/>
    </source>
</evidence>
<dbReference type="Gene3D" id="3.40.50.300">
    <property type="entry name" value="P-loop containing nucleotide triphosphate hydrolases"/>
    <property type="match status" value="2"/>
</dbReference>
<evidence type="ECO:0000256" key="7">
    <source>
        <dbReference type="ARBA" id="ARBA00022806"/>
    </source>
</evidence>
<dbReference type="GO" id="GO:0005654">
    <property type="term" value="C:nucleoplasm"/>
    <property type="evidence" value="ECO:0007669"/>
    <property type="project" value="UniProtKB-SubCell"/>
</dbReference>
<evidence type="ECO:0000256" key="17">
    <source>
        <dbReference type="ARBA" id="ARBA00069875"/>
    </source>
</evidence>
<dbReference type="PANTHER" id="PTHR10887">
    <property type="entry name" value="DNA2/NAM7 HELICASE FAMILY"/>
    <property type="match status" value="1"/>
</dbReference>
<evidence type="ECO:0000256" key="1">
    <source>
        <dbReference type="ARBA" id="ARBA00004642"/>
    </source>
</evidence>
<dbReference type="InterPro" id="IPR032174">
    <property type="entry name" value="Aquarius_N"/>
</dbReference>
<dbReference type="PANTHER" id="PTHR10887:SF5">
    <property type="entry name" value="RNA HELICASE AQUARIUS"/>
    <property type="match status" value="1"/>
</dbReference>
<evidence type="ECO:0000256" key="3">
    <source>
        <dbReference type="ARBA" id="ARBA00022664"/>
    </source>
</evidence>
<dbReference type="InterPro" id="IPR027417">
    <property type="entry name" value="P-loop_NTPase"/>
</dbReference>
<evidence type="ECO:0000259" key="23">
    <source>
        <dbReference type="Pfam" id="PF16399"/>
    </source>
</evidence>
<dbReference type="InterPro" id="IPR045055">
    <property type="entry name" value="DNA2/NAM7-like"/>
</dbReference>
<keyword evidence="26" id="KW-1185">Reference proteome</keyword>
<dbReference type="GO" id="GO:0071013">
    <property type="term" value="C:catalytic step 2 spliceosome"/>
    <property type="evidence" value="ECO:0007669"/>
    <property type="project" value="TreeGrafter"/>
</dbReference>
<evidence type="ECO:0000256" key="13">
    <source>
        <dbReference type="ARBA" id="ARBA00047984"/>
    </source>
</evidence>
<evidence type="ECO:0000256" key="10">
    <source>
        <dbReference type="ARBA" id="ARBA00022990"/>
    </source>
</evidence>
<evidence type="ECO:0000256" key="2">
    <source>
        <dbReference type="ARBA" id="ARBA00012552"/>
    </source>
</evidence>
<dbReference type="Pfam" id="PF21143">
    <property type="entry name" value="Aquarius_N_2nd"/>
    <property type="match status" value="1"/>
</dbReference>
<evidence type="ECO:0000259" key="24">
    <source>
        <dbReference type="Pfam" id="PF21143"/>
    </source>
</evidence>
<evidence type="ECO:0000313" key="25">
    <source>
        <dbReference type="EnsemblMetazoa" id="ENSAATROPP000891"/>
    </source>
</evidence>
<comment type="subcellular location">
    <subcellularLocation>
        <location evidence="1">Nucleus</location>
        <location evidence="1">Nucleoplasm</location>
    </subcellularLocation>
</comment>
<protein>
    <recommendedName>
        <fullName evidence="17">RNA helicase aquarius</fullName>
        <ecNumber evidence="2">3.6.4.13</ecNumber>
    </recommendedName>
    <alternativeName>
        <fullName evidence="18">Intron-binding protein of 160 kDa</fullName>
    </alternativeName>
</protein>
<feature type="domain" description="DNA2/NAM7 helicase-like C-terminal" evidence="22">
    <location>
        <begin position="1137"/>
        <end position="1328"/>
    </location>
</feature>
<evidence type="ECO:0000256" key="14">
    <source>
        <dbReference type="ARBA" id="ARBA00057313"/>
    </source>
</evidence>
<feature type="region of interest" description="Disordered" evidence="20">
    <location>
        <begin position="766"/>
        <end position="800"/>
    </location>
</feature>
<sequence length="1541" mass="179008">MAPQDEMQTQDKPLPKGAITLSQINADEITFLANRFWAPDTANAHEPYNPQVIEDVYRKEICDTRHSLRRIMMLEFSQYLENYLWPNFDGERASRAHLMSIVAMVNEKFREKVEVWKVFEGNSDRFAVFFQRVLEACVEERPISPGIMREQTALLVFLNHCFNSMEVELCRNQAKRLVSLAMWSCLQPGRREQELNQIPEWRKFWKKLQKREKPEQKAKLNWERHFLQNLMIKFIRILESIPADGPVCEESVRYCERFVEFLIDLEALLPTRRFFNTVMDDCHVVVRCSISSLVRREEGHLFSQLLDMLKFYARFEINDETGDPLTDHDMTQLHYAKIKSLQKAAFAKFPNLRQFALSNVANVDTRASLEKHFGALDCASLREIACYLNLVPDELRSPFEWHRVDEPFLRELLISRHERRVSQLESLNEMPLYPTEDIIWNENVVPTEFYSGEGCLALPKLNLQFLTLHDYLLRNFNLFRLESTYEIRQDIEDAVSRMLPWQSEDGDVVFGGWARMALPIQSFAVVEVSKPHIGEKKPSRVRADVSVTLNVRKEVQEEWENLRKHDVCFLITVRPTRPIGTKYDYREHFVPQVGLVHVRGCEIEGMLDANGRVIEEGLEQRPQLTGEQRTFRVWLDSNQYRVDMDATLQQTDEGREDDVYEGFNIIMRRKPKENNFKAVLETIRHLMNTECVVPPWLHDILLGYGDPGAAHYSRMADQARVLDFNDTFLDYEHVAGSFPGYEVVPVGQGPSQEGSALKPPFRLTYEDVPEEDDSDDDDDDDDEGDKKHEEKQLPKRIRVESYRIPRRGPYKYNEPKKNAIRFTPTQIEAIRAGMQPGLTLVVGPPGTGKTDVAVQIISNLYHNHPQQRTLIVTHSNQALNQLFEKIMALDIDERHLLRLGHGEESLETEKDYSRYGRVNYVLSKRIDLLGQVGRLQESLGVSGDVAYTCETAGHFYLYHVVARWEKFLNDFERPAGGEEVASRERFEEQFPFTRFFKDAPQPLFHGATYGENMEIAHSCFRYVSHMFTELEEFRAFELLRSGLDRSKYLLVKEAKIIAMTCTHAALKRKELVTMGFKYDNILMEEAAQILEIETFIPLLLQNPLDGYNRLKRWIMIGDHHQLPPVIKNMAFQKYSNMEQSLFTRLVRLGVPTIDLDGQGRARSSICELYKWRYSTLGDLAHVHRWPEYCRANAGFAFEYQLVNVEDFNGVGESEPNPYFYQNLAEAEYVVAVFMYMRLLGYPAEKISILTTYNGQKHLIRDVIESRCATNPMFGKPHKVTTVDKYQGQQNDYILLSLVRTKTIGHIRDVRRLVVAMSRARLGLYIFGRVALFKNCVELQPAFRLLMNRPLQLQLYANETYPCERRLAGVDGGAENEPETIKDMTEMAQFVYQFYMRKVNVIRDEMEKMKELYEKQRQEQQEKMDEQVKQADAEALEAEKRKQQLAAAAKKDFAPTPIRNELAEPEPVLGERPRRGKKKPAEEGEAMETEEEVQETVVEPQEKVAEDEEMAPQDKDAVVVETKPEEEKQPEGTDAMETEAEN</sequence>
<feature type="domain" description="RNA helicase aquarius N-terminal" evidence="23">
    <location>
        <begin position="29"/>
        <end position="420"/>
    </location>
</feature>
<keyword evidence="11 19" id="KW-0508">mRNA splicing</keyword>
<keyword evidence="3 19" id="KW-0507">mRNA processing</keyword>
<dbReference type="EnsemblMetazoa" id="ENSAATROPT000934">
    <property type="protein sequence ID" value="ENSAATROPP000891"/>
    <property type="gene ID" value="ENSAATROPG000748"/>
</dbReference>